<keyword evidence="1" id="KW-0812">Transmembrane</keyword>
<evidence type="ECO:0000256" key="1">
    <source>
        <dbReference type="SAM" id="Phobius"/>
    </source>
</evidence>
<dbReference type="Proteomes" id="UP000813824">
    <property type="component" value="Unassembled WGS sequence"/>
</dbReference>
<sequence length="87" mass="9326">MLSAPSRPNSSTVITPIVSLHFLCFLSLLGLPFPQSPQPFLSLLGLPFSLWSNDLVLSLLGLCTASVPSSVSVSLCMFPPLIRPQET</sequence>
<dbReference type="AlphaFoldDB" id="A0A8K0UKM3"/>
<reference evidence="2" key="1">
    <citation type="journal article" date="2021" name="New Phytol.">
        <title>Evolutionary innovations through gain and loss of genes in the ectomycorrhizal Boletales.</title>
        <authorList>
            <person name="Wu G."/>
            <person name="Miyauchi S."/>
            <person name="Morin E."/>
            <person name="Kuo A."/>
            <person name="Drula E."/>
            <person name="Varga T."/>
            <person name="Kohler A."/>
            <person name="Feng B."/>
            <person name="Cao Y."/>
            <person name="Lipzen A."/>
            <person name="Daum C."/>
            <person name="Hundley H."/>
            <person name="Pangilinan J."/>
            <person name="Johnson J."/>
            <person name="Barry K."/>
            <person name="LaButti K."/>
            <person name="Ng V."/>
            <person name="Ahrendt S."/>
            <person name="Min B."/>
            <person name="Choi I.G."/>
            <person name="Park H."/>
            <person name="Plett J.M."/>
            <person name="Magnuson J."/>
            <person name="Spatafora J.W."/>
            <person name="Nagy L.G."/>
            <person name="Henrissat B."/>
            <person name="Grigoriev I.V."/>
            <person name="Yang Z.L."/>
            <person name="Xu J."/>
            <person name="Martin F.M."/>
        </authorList>
    </citation>
    <scope>NUCLEOTIDE SEQUENCE</scope>
    <source>
        <strain evidence="2">KKN 215</strain>
    </source>
</reference>
<accession>A0A8K0UKM3</accession>
<evidence type="ECO:0000313" key="3">
    <source>
        <dbReference type="Proteomes" id="UP000813824"/>
    </source>
</evidence>
<gene>
    <name evidence="2" type="ORF">BXZ70DRAFT_944872</name>
</gene>
<evidence type="ECO:0000313" key="2">
    <source>
        <dbReference type="EMBL" id="KAH8096863.1"/>
    </source>
</evidence>
<dbReference type="EMBL" id="JAEVFJ010000022">
    <property type="protein sequence ID" value="KAH8096863.1"/>
    <property type="molecule type" value="Genomic_DNA"/>
</dbReference>
<organism evidence="2 3">
    <name type="scientific">Cristinia sonorae</name>
    <dbReference type="NCBI Taxonomy" id="1940300"/>
    <lineage>
        <taxon>Eukaryota</taxon>
        <taxon>Fungi</taxon>
        <taxon>Dikarya</taxon>
        <taxon>Basidiomycota</taxon>
        <taxon>Agaricomycotina</taxon>
        <taxon>Agaricomycetes</taxon>
        <taxon>Agaricomycetidae</taxon>
        <taxon>Agaricales</taxon>
        <taxon>Pleurotineae</taxon>
        <taxon>Stephanosporaceae</taxon>
        <taxon>Cristinia</taxon>
    </lineage>
</organism>
<name>A0A8K0UKM3_9AGAR</name>
<comment type="caution">
    <text evidence="2">The sequence shown here is derived from an EMBL/GenBank/DDBJ whole genome shotgun (WGS) entry which is preliminary data.</text>
</comment>
<keyword evidence="1" id="KW-0472">Membrane</keyword>
<keyword evidence="1" id="KW-1133">Transmembrane helix</keyword>
<feature type="transmembrane region" description="Helical" evidence="1">
    <location>
        <begin position="55"/>
        <end position="78"/>
    </location>
</feature>
<feature type="transmembrane region" description="Helical" evidence="1">
    <location>
        <begin position="12"/>
        <end position="35"/>
    </location>
</feature>
<keyword evidence="3" id="KW-1185">Reference proteome</keyword>
<proteinExistence type="predicted"/>
<protein>
    <submittedName>
        <fullName evidence="2">Uncharacterized protein</fullName>
    </submittedName>
</protein>